<feature type="compositionally biased region" description="Acidic residues" evidence="1">
    <location>
        <begin position="291"/>
        <end position="318"/>
    </location>
</feature>
<dbReference type="AlphaFoldDB" id="A0ABC8UG03"/>
<evidence type="ECO:0008006" key="4">
    <source>
        <dbReference type="Google" id="ProtNLM"/>
    </source>
</evidence>
<dbReference type="PANTHER" id="PTHR37733:SF1">
    <property type="entry name" value="SMAD_FHA DOMAIN-CONTAINING PROTEIN"/>
    <property type="match status" value="1"/>
</dbReference>
<accession>A0ABC8UG03</accession>
<reference evidence="2 3" key="1">
    <citation type="submission" date="2024-02" db="EMBL/GenBank/DDBJ databases">
        <authorList>
            <person name="Vignale AGUSTIN F."/>
            <person name="Sosa J E."/>
            <person name="Modenutti C."/>
        </authorList>
    </citation>
    <scope>NUCLEOTIDE SEQUENCE [LARGE SCALE GENOMIC DNA]</scope>
</reference>
<gene>
    <name evidence="2" type="ORF">ILEXP_LOCUS49896</name>
</gene>
<dbReference type="Gene3D" id="2.60.200.20">
    <property type="match status" value="1"/>
</dbReference>
<dbReference type="Proteomes" id="UP001642360">
    <property type="component" value="Unassembled WGS sequence"/>
</dbReference>
<feature type="compositionally biased region" description="Acidic residues" evidence="1">
    <location>
        <begin position="222"/>
        <end position="239"/>
    </location>
</feature>
<evidence type="ECO:0000313" key="3">
    <source>
        <dbReference type="Proteomes" id="UP001642360"/>
    </source>
</evidence>
<dbReference type="EMBL" id="CAUOFW020007613">
    <property type="protein sequence ID" value="CAK9179950.1"/>
    <property type="molecule type" value="Genomic_DNA"/>
</dbReference>
<evidence type="ECO:0000313" key="2">
    <source>
        <dbReference type="EMBL" id="CAK9179950.1"/>
    </source>
</evidence>
<feature type="compositionally biased region" description="Basic residues" evidence="1">
    <location>
        <begin position="243"/>
        <end position="254"/>
    </location>
</feature>
<name>A0ABC8UG03_9AQUA</name>
<comment type="caution">
    <text evidence="2">The sequence shown here is derived from an EMBL/GenBank/DDBJ whole genome shotgun (WGS) entry which is preliminary data.</text>
</comment>
<dbReference type="InterPro" id="IPR008984">
    <property type="entry name" value="SMAD_FHA_dom_sf"/>
</dbReference>
<dbReference type="CDD" id="cd22671">
    <property type="entry name" value="FHA_APTX-like"/>
    <property type="match status" value="1"/>
</dbReference>
<feature type="compositionally biased region" description="Acidic residues" evidence="1">
    <location>
        <begin position="274"/>
        <end position="284"/>
    </location>
</feature>
<sequence>MQNQMEIEGKDGSKIPLQERLKTDFGRGLGLKIDDRTVSRRHVSFQPHPSEHKDETKVCFKVIGKNPIWVCSQRTGQIRVLRRLERGEIESGDMFCVSAKNPVWFTLKRIDFDGEEDDKNEFKSDSRLENEFAESLQSSSGLIGVEELELESVNVSDIDPVKEFGFVVMGHEFDCYPKKLIREIKNWEWFLEEPGEESNDDEVQEKRGKKVGRRKRKRGEGNDDDYDDEWAGESEDEEEVSTKTRKVQRPKYSTRSKDGNKAIKNTRKTKYPGDEEYIEEDDDTLGGFVVTDDDVELEDKIDEDEEEDDFDEEDDEDD</sequence>
<protein>
    <recommendedName>
        <fullName evidence="4">FHA domain-containing protein</fullName>
    </recommendedName>
</protein>
<keyword evidence="3" id="KW-1185">Reference proteome</keyword>
<feature type="region of interest" description="Disordered" evidence="1">
    <location>
        <begin position="194"/>
        <end position="318"/>
    </location>
</feature>
<evidence type="ECO:0000256" key="1">
    <source>
        <dbReference type="SAM" id="MobiDB-lite"/>
    </source>
</evidence>
<dbReference type="SUPFAM" id="SSF49879">
    <property type="entry name" value="SMAD/FHA domain"/>
    <property type="match status" value="1"/>
</dbReference>
<feature type="compositionally biased region" description="Basic residues" evidence="1">
    <location>
        <begin position="207"/>
        <end position="218"/>
    </location>
</feature>
<dbReference type="PANTHER" id="PTHR37733">
    <property type="entry name" value="SMAD/FHA DOMAIN-CONTAINING PROTEIN"/>
    <property type="match status" value="1"/>
</dbReference>
<feature type="compositionally biased region" description="Acidic residues" evidence="1">
    <location>
        <begin position="194"/>
        <end position="203"/>
    </location>
</feature>
<proteinExistence type="predicted"/>
<organism evidence="2 3">
    <name type="scientific">Ilex paraguariensis</name>
    <name type="common">yerba mate</name>
    <dbReference type="NCBI Taxonomy" id="185542"/>
    <lineage>
        <taxon>Eukaryota</taxon>
        <taxon>Viridiplantae</taxon>
        <taxon>Streptophyta</taxon>
        <taxon>Embryophyta</taxon>
        <taxon>Tracheophyta</taxon>
        <taxon>Spermatophyta</taxon>
        <taxon>Magnoliopsida</taxon>
        <taxon>eudicotyledons</taxon>
        <taxon>Gunneridae</taxon>
        <taxon>Pentapetalae</taxon>
        <taxon>asterids</taxon>
        <taxon>campanulids</taxon>
        <taxon>Aquifoliales</taxon>
        <taxon>Aquifoliaceae</taxon>
        <taxon>Ilex</taxon>
    </lineage>
</organism>